<sequence length="588" mass="66663">MTIKSFYTLLLSATTLILASCSTEVTDEQSAVAGSATRSFTVREVQAPMTRTNVSLTKAITWNKGDRLIAYNITSPQKDYDYLSIAESGFFSKFVGNVHWKDGDELAVFYPYRYDATDTRLGVVNLGLDENTVYDKGEVVKGHQNGTVENFRFFDYSWNKVKNISSEGVNALADVAFEKQYSVFGVTIHYKGQPLKKIKSLTLQNVYTKAEFDLATGKMTYAPKGNLTVKAEAQLDTFFVALFPDTHFAPVLTVETEDGEIYHHEIKEPFNCQRAKYYLEDVVVSCTSCIDIDGTKWGRYNLQYEPCTNLEGWVPGYRLAKQAWDYFYTNSDPFNLYPDFLPRAFNTSAFDHFRWGNIAGANNYSYSYSRYYSYHMGNLQAVIQNRCYGDLAYYASNGKFMMPTKADFDNLMAKTGEYVGYYQDGCNIIVGVLFDPTVPACKKGKVLDKNGHIIGNTNRPNGIYVGKYYERNTHMKKFSKEDIDKGVFFPFAGAYTEYNDGAPRLQRPGGQAYYWTSDANRCNYAQATAFSAYYMNNGWLYPGTVNGSGSGNNPKYNMYNIRPLCVSSDSKTKQNNQTKQSYQTKKGW</sequence>
<feature type="signal peptide" evidence="2">
    <location>
        <begin position="1"/>
        <end position="19"/>
    </location>
</feature>
<evidence type="ECO:0000313" key="4">
    <source>
        <dbReference type="Proteomes" id="UP000812077"/>
    </source>
</evidence>
<dbReference type="PROSITE" id="PS51257">
    <property type="entry name" value="PROKAR_LIPOPROTEIN"/>
    <property type="match status" value="1"/>
</dbReference>
<reference evidence="3 4" key="1">
    <citation type="submission" date="2021-07" db="EMBL/GenBank/DDBJ databases">
        <title>Genomic diversity and antimicrobial resistance of Prevotella spp. isolated from chronic lung disease airways.</title>
        <authorList>
            <person name="Webb K.A."/>
            <person name="Olagoke O.S."/>
            <person name="Baird T."/>
            <person name="Neill J."/>
            <person name="Pham A."/>
            <person name="Wells T.J."/>
            <person name="Ramsay K.A."/>
            <person name="Bell S.C."/>
            <person name="Sarovich D.S."/>
            <person name="Price E.P."/>
        </authorList>
    </citation>
    <scope>NUCLEOTIDE SEQUENCE [LARGE SCALE GENOMIC DNA]</scope>
    <source>
        <strain evidence="3 4">SCHI0027.S.6</strain>
    </source>
</reference>
<name>A0ABS6Y697_9BACT</name>
<evidence type="ECO:0000256" key="2">
    <source>
        <dbReference type="SAM" id="SignalP"/>
    </source>
</evidence>
<proteinExistence type="predicted"/>
<protein>
    <submittedName>
        <fullName evidence="3">Fimbrillin family protein</fullName>
    </submittedName>
</protein>
<accession>A0ABS6Y697</accession>
<keyword evidence="4" id="KW-1185">Reference proteome</keyword>
<feature type="chain" id="PRO_5045168147" evidence="2">
    <location>
        <begin position="20"/>
        <end position="588"/>
    </location>
</feature>
<organism evidence="3 4">
    <name type="scientific">Prevotella melaninogenica</name>
    <dbReference type="NCBI Taxonomy" id="28132"/>
    <lineage>
        <taxon>Bacteria</taxon>
        <taxon>Pseudomonadati</taxon>
        <taxon>Bacteroidota</taxon>
        <taxon>Bacteroidia</taxon>
        <taxon>Bacteroidales</taxon>
        <taxon>Prevotellaceae</taxon>
        <taxon>Prevotella</taxon>
    </lineage>
</organism>
<keyword evidence="2" id="KW-0732">Signal</keyword>
<dbReference type="InterPro" id="IPR025049">
    <property type="entry name" value="Mfa-like_1"/>
</dbReference>
<gene>
    <name evidence="3" type="ORF">KZO77_08180</name>
</gene>
<dbReference type="Pfam" id="PF13149">
    <property type="entry name" value="Mfa_like_1"/>
    <property type="match status" value="1"/>
</dbReference>
<feature type="region of interest" description="Disordered" evidence="1">
    <location>
        <begin position="568"/>
        <end position="588"/>
    </location>
</feature>
<dbReference type="CDD" id="cd13120">
    <property type="entry name" value="BF2867_like_N"/>
    <property type="match status" value="1"/>
</dbReference>
<dbReference type="Proteomes" id="UP000812077">
    <property type="component" value="Unassembled WGS sequence"/>
</dbReference>
<comment type="caution">
    <text evidence="3">The sequence shown here is derived from an EMBL/GenBank/DDBJ whole genome shotgun (WGS) entry which is preliminary data.</text>
</comment>
<evidence type="ECO:0000313" key="3">
    <source>
        <dbReference type="EMBL" id="MBW4755023.1"/>
    </source>
</evidence>
<dbReference type="RefSeq" id="WP_219433589.1">
    <property type="nucleotide sequence ID" value="NZ_JAHXCP010000013.1"/>
</dbReference>
<dbReference type="EMBL" id="JAHXCP010000013">
    <property type="protein sequence ID" value="MBW4755023.1"/>
    <property type="molecule type" value="Genomic_DNA"/>
</dbReference>
<evidence type="ECO:0000256" key="1">
    <source>
        <dbReference type="SAM" id="MobiDB-lite"/>
    </source>
</evidence>